<organism evidence="8 10">
    <name type="scientific">Streptococcus hyointestinalis</name>
    <dbReference type="NCBI Taxonomy" id="1337"/>
    <lineage>
        <taxon>Bacteria</taxon>
        <taxon>Bacillati</taxon>
        <taxon>Bacillota</taxon>
        <taxon>Bacilli</taxon>
        <taxon>Lactobacillales</taxon>
        <taxon>Streptococcaceae</taxon>
        <taxon>Streptococcus</taxon>
    </lineage>
</organism>
<evidence type="ECO:0000256" key="4">
    <source>
        <dbReference type="ARBA" id="ARBA00023125"/>
    </source>
</evidence>
<keyword evidence="3" id="KW-0815">Transposition</keyword>
<evidence type="ECO:0000256" key="5">
    <source>
        <dbReference type="ARBA" id="ARBA00023172"/>
    </source>
</evidence>
<dbReference type="AlphaFoldDB" id="A0A380JZB1"/>
<dbReference type="Proteomes" id="UP000254924">
    <property type="component" value="Unassembled WGS sequence"/>
</dbReference>
<accession>A0A380JZB1</accession>
<dbReference type="Pfam" id="PF01385">
    <property type="entry name" value="OrfB_IS605"/>
    <property type="match status" value="1"/>
</dbReference>
<evidence type="ECO:0000313" key="10">
    <source>
        <dbReference type="Proteomes" id="UP000254924"/>
    </source>
</evidence>
<dbReference type="NCBIfam" id="NF040570">
    <property type="entry name" value="guided_TnpB"/>
    <property type="match status" value="1"/>
</dbReference>
<comment type="similarity">
    <text evidence="1">In the C-terminal section; belongs to the transposase 35 family.</text>
</comment>
<dbReference type="Pfam" id="PF07282">
    <property type="entry name" value="Cas12f1-like_TNB"/>
    <property type="match status" value="1"/>
</dbReference>
<dbReference type="GO" id="GO:0032196">
    <property type="term" value="P:transposition"/>
    <property type="evidence" value="ECO:0007669"/>
    <property type="project" value="UniProtKB-KW"/>
</dbReference>
<dbReference type="GO" id="GO:0006310">
    <property type="term" value="P:DNA recombination"/>
    <property type="evidence" value="ECO:0007669"/>
    <property type="project" value="UniProtKB-KW"/>
</dbReference>
<evidence type="ECO:0000313" key="9">
    <source>
        <dbReference type="EMBL" id="SUN58226.1"/>
    </source>
</evidence>
<dbReference type="PANTHER" id="PTHR30405">
    <property type="entry name" value="TRANSPOSASE"/>
    <property type="match status" value="1"/>
</dbReference>
<feature type="domain" description="Cas12f1-like TNB" evidence="7">
    <location>
        <begin position="320"/>
        <end position="387"/>
    </location>
</feature>
<evidence type="ECO:0000259" key="6">
    <source>
        <dbReference type="Pfam" id="PF01385"/>
    </source>
</evidence>
<evidence type="ECO:0000256" key="2">
    <source>
        <dbReference type="ARBA" id="ARBA00011044"/>
    </source>
</evidence>
<evidence type="ECO:0000256" key="1">
    <source>
        <dbReference type="ARBA" id="ARBA00008761"/>
    </source>
</evidence>
<sequence>MDLNRVIKARIVFDNQNDIVKMVESQEAYRQGCNFVSDYIFNHGFQLNATALNKFVYSDLREQFGLKSQMAQTCIRTVVARYKTVQTQLRKQRVWDGYKKDNHGNEVKNYINKDLDFLWKPIIFSRPQLDLVRNRDYSYTKDGKVSLNTVHGRVIVNPIYNGFEHYFDGSWTLGTAKILKSGKHWFMHIAVSKELNDQEPEIRNVVGIDRGLRQLVTTYDNKGKTMFYSGKQIGHKRRNYARLRKELQSKGTKSAKRRLKAINQRESRWMNDVNHRISKTLVDTYGSGTLFMLEDLTNVTFDTVSKRKKENRYEHHSWSFYDLEQKLAYKAIANGSLVVKSDAHYTSQRCPKCGHIDKDNRDRAKHEFCCKRCSFRTNDDRAASMNIQFLGTLYNSGVEKPRFEKHEINQ</sequence>
<dbReference type="PANTHER" id="PTHR30405:SF11">
    <property type="entry name" value="RNA-GUIDED DNA ENDONUCLEASE RV2885C-RELATED"/>
    <property type="match status" value="1"/>
</dbReference>
<reference evidence="8 10" key="1">
    <citation type="submission" date="2018-06" db="EMBL/GenBank/DDBJ databases">
        <authorList>
            <consortium name="Pathogen Informatics"/>
            <person name="Doyle S."/>
        </authorList>
    </citation>
    <scope>NUCLEOTIDE SEQUENCE [LARGE SCALE GENOMIC DNA]</scope>
    <source>
        <strain evidence="8 10">NCTC12224</strain>
    </source>
</reference>
<dbReference type="InterPro" id="IPR001959">
    <property type="entry name" value="Transposase"/>
</dbReference>
<comment type="similarity">
    <text evidence="2">In the N-terminal section; belongs to the transposase 2 family.</text>
</comment>
<dbReference type="InterPro" id="IPR010095">
    <property type="entry name" value="Cas12f1-like_TNB"/>
</dbReference>
<keyword evidence="10" id="KW-1185">Reference proteome</keyword>
<feature type="domain" description="Probable transposase IS891/IS1136/IS1341" evidence="6">
    <location>
        <begin position="188"/>
        <end position="286"/>
    </location>
</feature>
<dbReference type="EMBL" id="UHFN01000004">
    <property type="protein sequence ID" value="SUN58226.1"/>
    <property type="molecule type" value="Genomic_DNA"/>
</dbReference>
<keyword evidence="5" id="KW-0233">DNA recombination</keyword>
<dbReference type="NCBIfam" id="TIGR01766">
    <property type="entry name" value="IS200/IS605 family accessory protein TnpB-like domain"/>
    <property type="match status" value="1"/>
</dbReference>
<dbReference type="OrthoDB" id="4278026at2"/>
<dbReference type="InterPro" id="IPR051399">
    <property type="entry name" value="RNA-guided_DNA_endo/Transpos"/>
</dbReference>
<dbReference type="EMBL" id="UHFN01000002">
    <property type="protein sequence ID" value="SUN58171.1"/>
    <property type="molecule type" value="Genomic_DNA"/>
</dbReference>
<evidence type="ECO:0000313" key="8">
    <source>
        <dbReference type="EMBL" id="SUN58171.1"/>
    </source>
</evidence>
<evidence type="ECO:0000256" key="3">
    <source>
        <dbReference type="ARBA" id="ARBA00022578"/>
    </source>
</evidence>
<proteinExistence type="inferred from homology"/>
<dbReference type="GO" id="GO:0003677">
    <property type="term" value="F:DNA binding"/>
    <property type="evidence" value="ECO:0007669"/>
    <property type="project" value="UniProtKB-KW"/>
</dbReference>
<protein>
    <submittedName>
        <fullName evidence="8">Transposase, IS605 OrfB family</fullName>
    </submittedName>
</protein>
<name>A0A380JZB1_9STRE</name>
<keyword evidence="4" id="KW-0238">DNA-binding</keyword>
<gene>
    <name evidence="8" type="ORF">NCTC12224_00195</name>
    <name evidence="9" type="ORF">NCTC12224_00252</name>
</gene>
<evidence type="ECO:0000259" key="7">
    <source>
        <dbReference type="Pfam" id="PF07282"/>
    </source>
</evidence>